<keyword evidence="1" id="KW-0521">NADP</keyword>
<evidence type="ECO:0000256" key="4">
    <source>
        <dbReference type="SAM" id="Phobius"/>
    </source>
</evidence>
<evidence type="ECO:0000313" key="6">
    <source>
        <dbReference type="EMBL" id="ACI65149.1"/>
    </source>
</evidence>
<keyword evidence="7" id="KW-1185">Reference proteome</keyword>
<dbReference type="PANTHER" id="PTHR43103:SF3">
    <property type="entry name" value="ADP-L-GLYCERO-D-MANNO-HEPTOSE-6-EPIMERASE"/>
    <property type="match status" value="1"/>
</dbReference>
<dbReference type="PaxDb" id="2850-Phatr46727"/>
<sequence>MNIHRRRVTDGHSLMSSADEDNNVHDDDDDTTGYTDDPGDEDSVSPRATQRRNHGGHIQRTFSSDDAEGFDMGVQRSRSRLGLTLRARNRGRSNSNESIDRLSRIDGTERRGGSRRLKKKNSGSAGTGLGASFHTGVPSPRHGGASWIKSAWVRTTAVTVVVVYLAVVAYMMKTATDGNSAASSYGGPSSPDFLPLLSITALERHVTDQDETKARQAFRLEQRDARFGRKYRTTPAKDGPASASIASHAVYHTVDRHARDPHPRAIGKEPRDAMRPARMDELCGFFAQNASATHPEQYVFRDALNEHSRVIITGILNPIGFHLALALEQRCGANVITGFDAAFPNSVKNRLAIQDEIGILTSKVTSMERPIINSFLGLDPKVKNPVWPSLAVTGELDIAKWRPTHIVHLSSYAPEVFRNQDAEWRNDQSPYVRDDYDPRLYALRNNLVPMEQLMATTALVANKPLQPHLTYASSNLIHRNTVTKSRDDTWQAHVALMNEVLADTYYQTHGTFSVALRLPNAVYGPRGHTESDIHRMVNRALRHETHDVNATVTWTSNDLDMVHMDDVVDSIIAAMQFRESKPVAFEITSGQSIPRESVEEAIEGILAGNTKVKLAKSAQPVDDPARDLTRTLLGWKPKVSPEKGLVRTVAWHMDKATPYGPPPHKSRRGTTGDDLLKSHSIDTCRAADTVCNSNRDTLLCASECNIKDKCVPSIFDKIVSLAREVTEDCEIVLYTQMLGRNVDDIRLQAHYNENDEPSICNFAFVSSGSNLVDSVIRKVPSTELVRLGVVPNPDDADKPGGTRALELRKLNGRLLYRGWILLWVEDAPFPLPNSDSFLLKLAPGRFFSRDVKFAMYLDPSFPAMPTAEDVGFLVSQMHRRSWEQRTVKRKTRPKAKFRLPPEPERKAVMLVPQLKYQASKDDEPFSSDTVVPLTQAVKFMRFEKGENPDSAESEMLQIYREFLLRVQTFTNRGDFLKSPNEPVYFFEMHHWARTQWIMHDLHLGEAKDLRCDWYQETVQWEMNLDQLSFAHVMERRELERRMAHKEVDDIQMRIYNEKRDMLRLLSDAHEWHPLQTEQNKLCPTNFDLEAMPYDKSHSIARLPTQTLPPELDHVPTPLFARIISDRIMALSRKGWNKERKAHRAAAAAAHHHGNKKI</sequence>
<keyword evidence="4" id="KW-0812">Transmembrane</keyword>
<evidence type="ECO:0000256" key="2">
    <source>
        <dbReference type="ARBA" id="ARBA00023277"/>
    </source>
</evidence>
<feature type="compositionally biased region" description="Acidic residues" evidence="3">
    <location>
        <begin position="18"/>
        <end position="43"/>
    </location>
</feature>
<dbReference type="SUPFAM" id="SSF51735">
    <property type="entry name" value="NAD(P)-binding Rossmann-fold domains"/>
    <property type="match status" value="1"/>
</dbReference>
<dbReference type="Pfam" id="PF01370">
    <property type="entry name" value="Epimerase"/>
    <property type="match status" value="1"/>
</dbReference>
<reference evidence="6 7" key="1">
    <citation type="journal article" date="2008" name="Nature">
        <title>The Phaeodactylum genome reveals the evolutionary history of diatom genomes.</title>
        <authorList>
            <person name="Bowler C."/>
            <person name="Allen A.E."/>
            <person name="Badger J.H."/>
            <person name="Grimwood J."/>
            <person name="Jabbari K."/>
            <person name="Kuo A."/>
            <person name="Maheswari U."/>
            <person name="Martens C."/>
            <person name="Maumus F."/>
            <person name="Otillar R.P."/>
            <person name="Rayko E."/>
            <person name="Salamov A."/>
            <person name="Vandepoele K."/>
            <person name="Beszteri B."/>
            <person name="Gruber A."/>
            <person name="Heijde M."/>
            <person name="Katinka M."/>
            <person name="Mock T."/>
            <person name="Valentin K."/>
            <person name="Verret F."/>
            <person name="Berges J.A."/>
            <person name="Brownlee C."/>
            <person name="Cadoret J.P."/>
            <person name="Chiovitti A."/>
            <person name="Choi C.J."/>
            <person name="Coesel S."/>
            <person name="De Martino A."/>
            <person name="Detter J.C."/>
            <person name="Durkin C."/>
            <person name="Falciatore A."/>
            <person name="Fournet J."/>
            <person name="Haruta M."/>
            <person name="Huysman M.J."/>
            <person name="Jenkins B.D."/>
            <person name="Jiroutova K."/>
            <person name="Jorgensen R.E."/>
            <person name="Joubert Y."/>
            <person name="Kaplan A."/>
            <person name="Kroger N."/>
            <person name="Kroth P.G."/>
            <person name="La Roche J."/>
            <person name="Lindquist E."/>
            <person name="Lommer M."/>
            <person name="Martin-Jezequel V."/>
            <person name="Lopez P.J."/>
            <person name="Lucas S."/>
            <person name="Mangogna M."/>
            <person name="McGinnis K."/>
            <person name="Medlin L.K."/>
            <person name="Montsant A."/>
            <person name="Oudot-Le Secq M.P."/>
            <person name="Napoli C."/>
            <person name="Obornik M."/>
            <person name="Parker M.S."/>
            <person name="Petit J.L."/>
            <person name="Porcel B.M."/>
            <person name="Poulsen N."/>
            <person name="Robison M."/>
            <person name="Rychlewski L."/>
            <person name="Rynearson T.A."/>
            <person name="Schmutz J."/>
            <person name="Shapiro H."/>
            <person name="Siaut M."/>
            <person name="Stanley M."/>
            <person name="Sussman M.R."/>
            <person name="Taylor A.R."/>
            <person name="Vardi A."/>
            <person name="von Dassow P."/>
            <person name="Vyverman W."/>
            <person name="Willis A."/>
            <person name="Wyrwicz L.S."/>
            <person name="Rokhsar D.S."/>
            <person name="Weissenbach J."/>
            <person name="Armbrust E.V."/>
            <person name="Green B.R."/>
            <person name="Van de Peer Y."/>
            <person name="Grigoriev I.V."/>
        </authorList>
    </citation>
    <scope>NUCLEOTIDE SEQUENCE [LARGE SCALE GENOMIC DNA]</scope>
    <source>
        <strain evidence="6 7">CCAP 1055/1</strain>
    </source>
</reference>
<feature type="domain" description="NAD-dependent epimerase/dehydratase" evidence="5">
    <location>
        <begin position="496"/>
        <end position="581"/>
    </location>
</feature>
<dbReference type="HOGENOM" id="CLU_275777_0_0_1"/>
<proteinExistence type="predicted"/>
<dbReference type="OrthoDB" id="45093at2759"/>
<dbReference type="KEGG" id="pti:PHATR_46727"/>
<dbReference type="InParanoid" id="B5Y3L2"/>
<dbReference type="Proteomes" id="UP000000759">
    <property type="component" value="Chromosome 11"/>
</dbReference>
<evidence type="ECO:0000256" key="3">
    <source>
        <dbReference type="SAM" id="MobiDB-lite"/>
    </source>
</evidence>
<keyword evidence="2" id="KW-0119">Carbohydrate metabolism</keyword>
<name>B5Y3L2_PHATC</name>
<feature type="region of interest" description="Disordered" evidence="3">
    <location>
        <begin position="87"/>
        <end position="140"/>
    </location>
</feature>
<organism evidence="6 7">
    <name type="scientific">Phaeodactylum tricornutum (strain CCAP 1055/1)</name>
    <dbReference type="NCBI Taxonomy" id="556484"/>
    <lineage>
        <taxon>Eukaryota</taxon>
        <taxon>Sar</taxon>
        <taxon>Stramenopiles</taxon>
        <taxon>Ochrophyta</taxon>
        <taxon>Bacillariophyta</taxon>
        <taxon>Bacillariophyceae</taxon>
        <taxon>Bacillariophycidae</taxon>
        <taxon>Naviculales</taxon>
        <taxon>Phaeodactylaceae</taxon>
        <taxon>Phaeodactylum</taxon>
    </lineage>
</organism>
<evidence type="ECO:0000313" key="7">
    <source>
        <dbReference type="Proteomes" id="UP000000759"/>
    </source>
</evidence>
<dbReference type="PANTHER" id="PTHR43103">
    <property type="entry name" value="NUCLEOSIDE-DIPHOSPHATE-SUGAR EPIMERASE"/>
    <property type="match status" value="1"/>
</dbReference>
<dbReference type="STRING" id="556484.B5Y3L2"/>
<keyword evidence="4" id="KW-0472">Membrane</keyword>
<feature type="region of interest" description="Disordered" evidence="3">
    <location>
        <begin position="1"/>
        <end position="75"/>
    </location>
</feature>
<keyword evidence="4" id="KW-1133">Transmembrane helix</keyword>
<dbReference type="eggNOG" id="ENOG502SJYX">
    <property type="taxonomic scope" value="Eukaryota"/>
</dbReference>
<evidence type="ECO:0000259" key="5">
    <source>
        <dbReference type="Pfam" id="PF01370"/>
    </source>
</evidence>
<dbReference type="OMA" id="PEYAHIN"/>
<gene>
    <name evidence="6" type="ORF">PHATR_46727</name>
</gene>
<reference evidence="7" key="2">
    <citation type="submission" date="2008-08" db="EMBL/GenBank/DDBJ databases">
        <authorList>
            <consortium name="Diatom Consortium"/>
            <person name="Grigoriev I."/>
            <person name="Grimwood J."/>
            <person name="Kuo A."/>
            <person name="Otillar R.P."/>
            <person name="Salamov A."/>
            <person name="Detter J.C."/>
            <person name="Lindquist E."/>
            <person name="Shapiro H."/>
            <person name="Lucas S."/>
            <person name="Glavina del Rio T."/>
            <person name="Pitluck S."/>
            <person name="Rokhsar D."/>
            <person name="Bowler C."/>
        </authorList>
    </citation>
    <scope>GENOME REANNOTATION</scope>
    <source>
        <strain evidence="7">CCAP 1055/1</strain>
    </source>
</reference>
<feature type="transmembrane region" description="Helical" evidence="4">
    <location>
        <begin position="151"/>
        <end position="172"/>
    </location>
</feature>
<feature type="compositionally biased region" description="Basic and acidic residues" evidence="3">
    <location>
        <begin position="98"/>
        <end position="112"/>
    </location>
</feature>
<protein>
    <recommendedName>
        <fullName evidence="5">NAD-dependent epimerase/dehydratase domain-containing protein</fullName>
    </recommendedName>
</protein>
<dbReference type="AlphaFoldDB" id="B5Y3L2"/>
<accession>B5Y3L2</accession>
<dbReference type="EMBL" id="CP001141">
    <property type="protein sequence ID" value="ACI65149.1"/>
    <property type="molecule type" value="Genomic_DNA"/>
</dbReference>
<dbReference type="InterPro" id="IPR001509">
    <property type="entry name" value="Epimerase_deHydtase"/>
</dbReference>
<dbReference type="GeneID" id="7204507"/>
<dbReference type="RefSeq" id="XP_002185679.1">
    <property type="nucleotide sequence ID" value="XM_002185643.1"/>
</dbReference>
<dbReference type="InterPro" id="IPR036291">
    <property type="entry name" value="NAD(P)-bd_dom_sf"/>
</dbReference>
<evidence type="ECO:0000256" key="1">
    <source>
        <dbReference type="ARBA" id="ARBA00022857"/>
    </source>
</evidence>
<dbReference type="Gene3D" id="3.40.50.720">
    <property type="entry name" value="NAD(P)-binding Rossmann-like Domain"/>
    <property type="match status" value="1"/>
</dbReference>